<dbReference type="SUPFAM" id="SSF53335">
    <property type="entry name" value="S-adenosyl-L-methionine-dependent methyltransferases"/>
    <property type="match status" value="1"/>
</dbReference>
<dbReference type="RefSeq" id="WP_420905082.1">
    <property type="nucleotide sequence ID" value="NZ_BAAFGK010000004.1"/>
</dbReference>
<accession>A0ABQ0C932</accession>
<sequence length="249" mass="28606">MLWRIRDRMSRSIRHGVEPWFQPWLRRSLRRELLDQELETLKPLMTGRVLEIGAGRIRRRGDFLPPVESVSAWVLVDISSVTRPHLCADVGCLPFGAGAFDTVICLEMLEYVPDPVGALREMRRILRPGGRLILATPFLHRWDTPTDLWRFTAPGLVRIVTLAGWRVETLRVQGGILAVLNNIVRHLLVKHAKGWRWWLMALIFTPLQRWLIRMDPIVTARSPTFATFTTGLILVADNPLANLTRDDDL</sequence>
<dbReference type="EMBL" id="BAAFGK010000004">
    <property type="protein sequence ID" value="GAB0057392.1"/>
    <property type="molecule type" value="Genomic_DNA"/>
</dbReference>
<reference evidence="1 2" key="2">
    <citation type="submission" date="2024-09" db="EMBL/GenBank/DDBJ databases">
        <title>Draft genome sequence of Candidatus Magnetaquicoccaceae bacterium FCR-1.</title>
        <authorList>
            <person name="Shimoshige H."/>
            <person name="Shimamura S."/>
            <person name="Taoka A."/>
            <person name="Kobayashi H."/>
            <person name="Maekawa T."/>
        </authorList>
    </citation>
    <scope>NUCLEOTIDE SEQUENCE [LARGE SCALE GENOMIC DNA]</scope>
    <source>
        <strain evidence="1 2">FCR-1</strain>
    </source>
</reference>
<gene>
    <name evidence="1" type="ORF">SIID45300_01719</name>
</gene>
<evidence type="ECO:0000313" key="1">
    <source>
        <dbReference type="EMBL" id="GAB0057392.1"/>
    </source>
</evidence>
<dbReference type="Pfam" id="PF13489">
    <property type="entry name" value="Methyltransf_23"/>
    <property type="match status" value="1"/>
</dbReference>
<name>A0ABQ0C932_9PROT</name>
<evidence type="ECO:0000313" key="2">
    <source>
        <dbReference type="Proteomes" id="UP001628193"/>
    </source>
</evidence>
<dbReference type="InterPro" id="IPR029063">
    <property type="entry name" value="SAM-dependent_MTases_sf"/>
</dbReference>
<dbReference type="Gene3D" id="3.40.50.150">
    <property type="entry name" value="Vaccinia Virus protein VP39"/>
    <property type="match status" value="1"/>
</dbReference>
<evidence type="ECO:0008006" key="3">
    <source>
        <dbReference type="Google" id="ProtNLM"/>
    </source>
</evidence>
<proteinExistence type="predicted"/>
<protein>
    <recommendedName>
        <fullName evidence="3">Methyltransferase type 11 domain-containing protein</fullName>
    </recommendedName>
</protein>
<keyword evidence="2" id="KW-1185">Reference proteome</keyword>
<reference evidence="1 2" key="1">
    <citation type="submission" date="2024-05" db="EMBL/GenBank/DDBJ databases">
        <authorList>
            <consortium name="Candidatus Magnetaquicoccaceae bacterium FCR-1 genome sequencing consortium"/>
            <person name="Shimoshige H."/>
            <person name="Shimamura S."/>
            <person name="Taoka A."/>
            <person name="Kobayashi H."/>
            <person name="Maekawa T."/>
        </authorList>
    </citation>
    <scope>NUCLEOTIDE SEQUENCE [LARGE SCALE GENOMIC DNA]</scope>
    <source>
        <strain evidence="1 2">FCR-1</strain>
    </source>
</reference>
<comment type="caution">
    <text evidence="1">The sequence shown here is derived from an EMBL/GenBank/DDBJ whole genome shotgun (WGS) entry which is preliminary data.</text>
</comment>
<dbReference type="Proteomes" id="UP001628193">
    <property type="component" value="Unassembled WGS sequence"/>
</dbReference>
<dbReference type="CDD" id="cd02440">
    <property type="entry name" value="AdoMet_MTases"/>
    <property type="match status" value="1"/>
</dbReference>
<organism evidence="1 2">
    <name type="scientific">Candidatus Magnetaquiglobus chichijimensis</name>
    <dbReference type="NCBI Taxonomy" id="3141448"/>
    <lineage>
        <taxon>Bacteria</taxon>
        <taxon>Pseudomonadati</taxon>
        <taxon>Pseudomonadota</taxon>
        <taxon>Magnetococcia</taxon>
        <taxon>Magnetococcales</taxon>
        <taxon>Candidatus Magnetaquicoccaceae</taxon>
        <taxon>Candidatus Magnetaquiglobus</taxon>
    </lineage>
</organism>